<evidence type="ECO:0000256" key="1">
    <source>
        <dbReference type="SAM" id="MobiDB-lite"/>
    </source>
</evidence>
<accession>A0A9P7Q2H1</accession>
<proteinExistence type="predicted"/>
<sequence>LLAQAKLQVMTYLARLTRLGKSVKSPAALPRLLEEAFADPRDGPRATACQPVSLPVPAAVEERKPRGSSTSGDGPDRRTRPDTVNEAMFLRLAPSSALAGCFSASLSTKFQRQALSWDEQRGSLHAIGQDNLLAIHELLRALVS</sequence>
<evidence type="ECO:0000313" key="3">
    <source>
        <dbReference type="Proteomes" id="UP000732380"/>
    </source>
</evidence>
<dbReference type="AlphaFoldDB" id="A0A9P7Q2H1"/>
<dbReference type="Proteomes" id="UP000732380">
    <property type="component" value="Unassembled WGS sequence"/>
</dbReference>
<feature type="non-terminal residue" evidence="2">
    <location>
        <position position="1"/>
    </location>
</feature>
<evidence type="ECO:0000313" key="2">
    <source>
        <dbReference type="EMBL" id="KAG6117848.1"/>
    </source>
</evidence>
<comment type="caution">
    <text evidence="2">The sequence shown here is derived from an EMBL/GenBank/DDBJ whole genome shotgun (WGS) entry which is preliminary data.</text>
</comment>
<organism evidence="2 3">
    <name type="scientific">Claviceps humidiphila</name>
    <dbReference type="NCBI Taxonomy" id="1294629"/>
    <lineage>
        <taxon>Eukaryota</taxon>
        <taxon>Fungi</taxon>
        <taxon>Dikarya</taxon>
        <taxon>Ascomycota</taxon>
        <taxon>Pezizomycotina</taxon>
        <taxon>Sordariomycetes</taxon>
        <taxon>Hypocreomycetidae</taxon>
        <taxon>Hypocreales</taxon>
        <taxon>Clavicipitaceae</taxon>
        <taxon>Claviceps</taxon>
    </lineage>
</organism>
<keyword evidence="3" id="KW-1185">Reference proteome</keyword>
<protein>
    <submittedName>
        <fullName evidence="2">Uncharacterized protein</fullName>
    </submittedName>
</protein>
<feature type="region of interest" description="Disordered" evidence="1">
    <location>
        <begin position="39"/>
        <end position="82"/>
    </location>
</feature>
<name>A0A9P7Q2H1_9HYPO</name>
<gene>
    <name evidence="2" type="ORF">E4U13_000730</name>
</gene>
<reference evidence="2 3" key="1">
    <citation type="journal article" date="2020" name="bioRxiv">
        <title>Whole genome comparisons of ergot fungi reveals the divergence and evolution of species within the genus Claviceps are the result of varying mechanisms driving genome evolution and host range expansion.</title>
        <authorList>
            <person name="Wyka S.A."/>
            <person name="Mondo S.J."/>
            <person name="Liu M."/>
            <person name="Dettman J."/>
            <person name="Nalam V."/>
            <person name="Broders K.D."/>
        </authorList>
    </citation>
    <scope>NUCLEOTIDE SEQUENCE [LARGE SCALE GENOMIC DNA]</scope>
    <source>
        <strain evidence="2 3">LM576</strain>
    </source>
</reference>
<dbReference type="EMBL" id="SRQM01000123">
    <property type="protein sequence ID" value="KAG6117848.1"/>
    <property type="molecule type" value="Genomic_DNA"/>
</dbReference>